<sequence length="340" mass="37794">MAATIKDIAKKIGKTTTTVSRALNDYDDISEETKELVRKAAAELGYIPNTMAQRLQKRQTDTIGLIVPTSGPRFSDPFFSEFIAGIGNTASRRGYDLLVSTRAPGDLELETYRQHIRSHRVDGFIIVRTRHEDERINILRKSGFPFTSFGRANCELDFSFVDEDGEQGMKLVMEYLAKLGHKRFGVISPPSNLEFSRYRLKGIWDKAAELGIAAHDISILEGDLTQRSGYEITNQLLDQPRFPTAIIACNDLMAFGAMSAAQERGLVVGSDVSITGFDNIPMSEYSHPPLTTVNQPIYQIGTTVCEMLIRRIRGETTEVEQILLTPSLIVRQSCGPAPMA</sequence>
<evidence type="ECO:0000313" key="5">
    <source>
        <dbReference type="EMBL" id="KPL72090.1"/>
    </source>
</evidence>
<dbReference type="Pfam" id="PF00356">
    <property type="entry name" value="LacI"/>
    <property type="match status" value="1"/>
</dbReference>
<dbReference type="InterPro" id="IPR046335">
    <property type="entry name" value="LacI/GalR-like_sensor"/>
</dbReference>
<dbReference type="CDD" id="cd01392">
    <property type="entry name" value="HTH_LacI"/>
    <property type="match status" value="1"/>
</dbReference>
<keyword evidence="1" id="KW-0805">Transcription regulation</keyword>
<dbReference type="SUPFAM" id="SSF53822">
    <property type="entry name" value="Periplasmic binding protein-like I"/>
    <property type="match status" value="1"/>
</dbReference>
<keyword evidence="6" id="KW-1185">Reference proteome</keyword>
<protein>
    <recommendedName>
        <fullName evidence="4">HTH lacI-type domain-containing protein</fullName>
    </recommendedName>
</protein>
<dbReference type="SUPFAM" id="SSF47413">
    <property type="entry name" value="lambda repressor-like DNA-binding domains"/>
    <property type="match status" value="1"/>
</dbReference>
<comment type="caution">
    <text evidence="5">The sequence shown here is derived from an EMBL/GenBank/DDBJ whole genome shotgun (WGS) entry which is preliminary data.</text>
</comment>
<dbReference type="Gene3D" id="3.40.50.2300">
    <property type="match status" value="2"/>
</dbReference>
<dbReference type="GO" id="GO:0003700">
    <property type="term" value="F:DNA-binding transcription factor activity"/>
    <property type="evidence" value="ECO:0007669"/>
    <property type="project" value="TreeGrafter"/>
</dbReference>
<evidence type="ECO:0000313" key="6">
    <source>
        <dbReference type="Proteomes" id="UP000050417"/>
    </source>
</evidence>
<evidence type="ECO:0000256" key="3">
    <source>
        <dbReference type="ARBA" id="ARBA00023163"/>
    </source>
</evidence>
<dbReference type="SMART" id="SM00354">
    <property type="entry name" value="HTH_LACI"/>
    <property type="match status" value="1"/>
</dbReference>
<dbReference type="STRING" id="1134406.ADN00_16590"/>
<dbReference type="InterPro" id="IPR000843">
    <property type="entry name" value="HTH_LacI"/>
</dbReference>
<proteinExistence type="predicted"/>
<reference evidence="5 6" key="1">
    <citation type="submission" date="2015-07" db="EMBL/GenBank/DDBJ databases">
        <title>Genome sequence of Ornatilinea apprima DSM 23815.</title>
        <authorList>
            <person name="Hemp J."/>
            <person name="Ward L.M."/>
            <person name="Pace L.A."/>
            <person name="Fischer W.W."/>
        </authorList>
    </citation>
    <scope>NUCLEOTIDE SEQUENCE [LARGE SCALE GENOMIC DNA]</scope>
    <source>
        <strain evidence="5 6">P3M-1</strain>
    </source>
</reference>
<dbReference type="Pfam" id="PF13377">
    <property type="entry name" value="Peripla_BP_3"/>
    <property type="match status" value="1"/>
</dbReference>
<dbReference type="Proteomes" id="UP000050417">
    <property type="component" value="Unassembled WGS sequence"/>
</dbReference>
<keyword evidence="3" id="KW-0804">Transcription</keyword>
<dbReference type="RefSeq" id="WP_075064158.1">
    <property type="nucleotide sequence ID" value="NZ_LGCL01000040.1"/>
</dbReference>
<dbReference type="EMBL" id="LGCL01000040">
    <property type="protein sequence ID" value="KPL72090.1"/>
    <property type="molecule type" value="Genomic_DNA"/>
</dbReference>
<evidence type="ECO:0000256" key="2">
    <source>
        <dbReference type="ARBA" id="ARBA00023125"/>
    </source>
</evidence>
<dbReference type="GO" id="GO:0000976">
    <property type="term" value="F:transcription cis-regulatory region binding"/>
    <property type="evidence" value="ECO:0007669"/>
    <property type="project" value="TreeGrafter"/>
</dbReference>
<dbReference type="PROSITE" id="PS50932">
    <property type="entry name" value="HTH_LACI_2"/>
    <property type="match status" value="1"/>
</dbReference>
<keyword evidence="2" id="KW-0238">DNA-binding</keyword>
<dbReference type="InterPro" id="IPR010982">
    <property type="entry name" value="Lambda_DNA-bd_dom_sf"/>
</dbReference>
<dbReference type="PANTHER" id="PTHR30146">
    <property type="entry name" value="LACI-RELATED TRANSCRIPTIONAL REPRESSOR"/>
    <property type="match status" value="1"/>
</dbReference>
<accession>A0A0N8GLC2</accession>
<dbReference type="OrthoDB" id="9784962at2"/>
<feature type="domain" description="HTH lacI-type" evidence="4">
    <location>
        <begin position="3"/>
        <end position="57"/>
    </location>
</feature>
<evidence type="ECO:0000259" key="4">
    <source>
        <dbReference type="PROSITE" id="PS50932"/>
    </source>
</evidence>
<dbReference type="Gene3D" id="1.10.260.40">
    <property type="entry name" value="lambda repressor-like DNA-binding domains"/>
    <property type="match status" value="1"/>
</dbReference>
<dbReference type="CDD" id="cd06292">
    <property type="entry name" value="PBP1_AglR_RafR-like"/>
    <property type="match status" value="1"/>
</dbReference>
<dbReference type="PANTHER" id="PTHR30146:SF109">
    <property type="entry name" value="HTH-TYPE TRANSCRIPTIONAL REGULATOR GALS"/>
    <property type="match status" value="1"/>
</dbReference>
<dbReference type="AlphaFoldDB" id="A0A0N8GLC2"/>
<gene>
    <name evidence="5" type="ORF">ADN00_16590</name>
</gene>
<evidence type="ECO:0000256" key="1">
    <source>
        <dbReference type="ARBA" id="ARBA00023015"/>
    </source>
</evidence>
<organism evidence="5 6">
    <name type="scientific">Ornatilinea apprima</name>
    <dbReference type="NCBI Taxonomy" id="1134406"/>
    <lineage>
        <taxon>Bacteria</taxon>
        <taxon>Bacillati</taxon>
        <taxon>Chloroflexota</taxon>
        <taxon>Anaerolineae</taxon>
        <taxon>Anaerolineales</taxon>
        <taxon>Anaerolineaceae</taxon>
        <taxon>Ornatilinea</taxon>
    </lineage>
</organism>
<dbReference type="InterPro" id="IPR028082">
    <property type="entry name" value="Peripla_BP_I"/>
</dbReference>
<name>A0A0N8GLC2_9CHLR</name>